<evidence type="ECO:0000259" key="1">
    <source>
        <dbReference type="Pfam" id="PF05685"/>
    </source>
</evidence>
<proteinExistence type="predicted"/>
<keyword evidence="2" id="KW-0255">Endonuclease</keyword>
<dbReference type="Proteomes" id="UP000584374">
    <property type="component" value="Unassembled WGS sequence"/>
</dbReference>
<dbReference type="PANTHER" id="PTHR35400:SF3">
    <property type="entry name" value="SLL1072 PROTEIN"/>
    <property type="match status" value="1"/>
</dbReference>
<keyword evidence="3" id="KW-1185">Reference proteome</keyword>
<dbReference type="EMBL" id="JACHIW010000001">
    <property type="protein sequence ID" value="MBB5154158.1"/>
    <property type="molecule type" value="Genomic_DNA"/>
</dbReference>
<dbReference type="GO" id="GO:0004519">
    <property type="term" value="F:endonuclease activity"/>
    <property type="evidence" value="ECO:0007669"/>
    <property type="project" value="UniProtKB-KW"/>
</dbReference>
<dbReference type="AlphaFoldDB" id="A0A840Q607"/>
<evidence type="ECO:0000313" key="2">
    <source>
        <dbReference type="EMBL" id="MBB5154158.1"/>
    </source>
</evidence>
<dbReference type="Gene3D" id="3.90.1570.10">
    <property type="entry name" value="tt1808, chain A"/>
    <property type="match status" value="1"/>
</dbReference>
<dbReference type="Pfam" id="PF05685">
    <property type="entry name" value="Uma2"/>
    <property type="match status" value="1"/>
</dbReference>
<dbReference type="RefSeq" id="WP_184725638.1">
    <property type="nucleotide sequence ID" value="NZ_JACHIW010000001.1"/>
</dbReference>
<name>A0A840Q607_9PSEU</name>
<dbReference type="InterPro" id="IPR008538">
    <property type="entry name" value="Uma2"/>
</dbReference>
<dbReference type="CDD" id="cd06260">
    <property type="entry name" value="DUF820-like"/>
    <property type="match status" value="1"/>
</dbReference>
<dbReference type="PANTHER" id="PTHR35400">
    <property type="entry name" value="SLR1083 PROTEIN"/>
    <property type="match status" value="1"/>
</dbReference>
<evidence type="ECO:0000313" key="3">
    <source>
        <dbReference type="Proteomes" id="UP000584374"/>
    </source>
</evidence>
<protein>
    <submittedName>
        <fullName evidence="2">Uma2 family endonuclease</fullName>
    </submittedName>
</protein>
<dbReference type="InterPro" id="IPR012296">
    <property type="entry name" value="Nuclease_put_TT1808"/>
</dbReference>
<comment type="caution">
    <text evidence="2">The sequence shown here is derived from an EMBL/GenBank/DDBJ whole genome shotgun (WGS) entry which is preliminary data.</text>
</comment>
<gene>
    <name evidence="2" type="ORF">BJ970_001692</name>
</gene>
<keyword evidence="2" id="KW-0378">Hydrolase</keyword>
<sequence length="185" mass="20319">MSAVAWPDHLLSLEDWAALPEDNSHRVELVEGTLHVSPRPVSYHQWALMELGYQLRAQLPKSLVALPEVEVVLFEYLATVRIPDLVVVPVELASKNPARFRASELELAVEVVSPGSGRTDRVLKFAEYAEAGIPNYWIVDLEKPTSLAAYVLKNGHYVLVTESAAAVDVESPVALTVDPAALLSR</sequence>
<reference evidence="2 3" key="1">
    <citation type="submission" date="2020-08" db="EMBL/GenBank/DDBJ databases">
        <title>Sequencing the genomes of 1000 actinobacteria strains.</title>
        <authorList>
            <person name="Klenk H.-P."/>
        </authorList>
    </citation>
    <scope>NUCLEOTIDE SEQUENCE [LARGE SCALE GENOMIC DNA]</scope>
    <source>
        <strain evidence="2 3">DSM 45584</strain>
    </source>
</reference>
<feature type="domain" description="Putative restriction endonuclease" evidence="1">
    <location>
        <begin position="14"/>
        <end position="162"/>
    </location>
</feature>
<keyword evidence="2" id="KW-0540">Nuclease</keyword>
<organism evidence="2 3">
    <name type="scientific">Saccharopolyspora phatthalungensis</name>
    <dbReference type="NCBI Taxonomy" id="664693"/>
    <lineage>
        <taxon>Bacteria</taxon>
        <taxon>Bacillati</taxon>
        <taxon>Actinomycetota</taxon>
        <taxon>Actinomycetes</taxon>
        <taxon>Pseudonocardiales</taxon>
        <taxon>Pseudonocardiaceae</taxon>
        <taxon>Saccharopolyspora</taxon>
    </lineage>
</organism>
<accession>A0A840Q607</accession>
<dbReference type="InterPro" id="IPR011335">
    <property type="entry name" value="Restrct_endonuc-II-like"/>
</dbReference>
<dbReference type="SUPFAM" id="SSF52980">
    <property type="entry name" value="Restriction endonuclease-like"/>
    <property type="match status" value="1"/>
</dbReference>